<reference evidence="1 2" key="1">
    <citation type="journal article" date="2021" name="Hortic Res">
        <title>High-quality reference genome and annotation aids understanding of berry development for evergreen blueberry (Vaccinium darrowii).</title>
        <authorList>
            <person name="Yu J."/>
            <person name="Hulse-Kemp A.M."/>
            <person name="Babiker E."/>
            <person name="Staton M."/>
        </authorList>
    </citation>
    <scope>NUCLEOTIDE SEQUENCE [LARGE SCALE GENOMIC DNA]</scope>
    <source>
        <strain evidence="2">cv. NJ 8807/NJ 8810</strain>
        <tissue evidence="1">Young leaf</tissue>
    </source>
</reference>
<gene>
    <name evidence="1" type="ORF">Vadar_031062</name>
</gene>
<dbReference type="EMBL" id="CM037162">
    <property type="protein sequence ID" value="KAH7864562.1"/>
    <property type="molecule type" value="Genomic_DNA"/>
</dbReference>
<sequence>MLIEKEFGHEMILDGCGYAFGAQRLSVWQSWSCCDRFPVELDVGPLQCQSASQRELCGVGSRPAMSSQELMTSGDSRRREGRVSPTRGFVAQNAHTTSFEIIVGDTHHDYSDALKKSILFYEGQRSGKLPTNQRLKWRADSGLSNGSSDNVDLVGGYYDAGDNVKFGLPMAFTTTMLSWSVIEFGNSMQNQIQKARAAIRWSTDYLLKAATATPCALYVQVGDPNKDHQCWERPEDMDTPRNVYKVSTQSPGSDVAAETAAALAAASIVFKDSYPSYSAKLLKTAVKVFDFADKYRGAYSGPLNSVVCPFYCSYSGYQDELLWGASWLHKASQNDSYLAYIHSNGHAMGADDDAYSFSWDDKRPGTKILLSKGFLQNDIQEFQPYKAHSDNYICSLIPESANFQTQYTPGGLLYKTSSSNLQYVTSSAFLLLTYANYLTSKGGIASCGSTTVTADKLVSIAKKQVDYILGDNPAKISYMVGFGKKYPLHVHHRGSSLPSVHEHPAHIACGAGFQYWNSGSPDPNVLVGAVLGGPDDKDKFADDEEPATYINAPFVGALAFFSTKSTAS</sequence>
<protein>
    <submittedName>
        <fullName evidence="1">Uncharacterized protein</fullName>
    </submittedName>
</protein>
<accession>A0ACB7ZGA2</accession>
<organism evidence="1 2">
    <name type="scientific">Vaccinium darrowii</name>
    <dbReference type="NCBI Taxonomy" id="229202"/>
    <lineage>
        <taxon>Eukaryota</taxon>
        <taxon>Viridiplantae</taxon>
        <taxon>Streptophyta</taxon>
        <taxon>Embryophyta</taxon>
        <taxon>Tracheophyta</taxon>
        <taxon>Spermatophyta</taxon>
        <taxon>Magnoliopsida</taxon>
        <taxon>eudicotyledons</taxon>
        <taxon>Gunneridae</taxon>
        <taxon>Pentapetalae</taxon>
        <taxon>asterids</taxon>
        <taxon>Ericales</taxon>
        <taxon>Ericaceae</taxon>
        <taxon>Vaccinioideae</taxon>
        <taxon>Vaccinieae</taxon>
        <taxon>Vaccinium</taxon>
    </lineage>
</organism>
<evidence type="ECO:0000313" key="2">
    <source>
        <dbReference type="Proteomes" id="UP000828048"/>
    </source>
</evidence>
<name>A0ACB7ZGA2_9ERIC</name>
<comment type="caution">
    <text evidence="1">The sequence shown here is derived from an EMBL/GenBank/DDBJ whole genome shotgun (WGS) entry which is preliminary data.</text>
</comment>
<evidence type="ECO:0000313" key="1">
    <source>
        <dbReference type="EMBL" id="KAH7864562.1"/>
    </source>
</evidence>
<keyword evidence="2" id="KW-1185">Reference proteome</keyword>
<dbReference type="Proteomes" id="UP000828048">
    <property type="component" value="Chromosome 12"/>
</dbReference>
<proteinExistence type="predicted"/>